<dbReference type="SUPFAM" id="SSF53300">
    <property type="entry name" value="vWA-like"/>
    <property type="match status" value="1"/>
</dbReference>
<feature type="region of interest" description="Disordered" evidence="1">
    <location>
        <begin position="553"/>
        <end position="573"/>
    </location>
</feature>
<protein>
    <recommendedName>
        <fullName evidence="3">VWFA domain-containing protein</fullName>
    </recommendedName>
</protein>
<evidence type="ECO:0000259" key="3">
    <source>
        <dbReference type="PROSITE" id="PS50234"/>
    </source>
</evidence>
<feature type="compositionally biased region" description="Basic and acidic residues" evidence="1">
    <location>
        <begin position="609"/>
        <end position="633"/>
    </location>
</feature>
<accession>A0A7S1QL66</accession>
<reference evidence="4" key="1">
    <citation type="submission" date="2021-01" db="EMBL/GenBank/DDBJ databases">
        <authorList>
            <person name="Corre E."/>
            <person name="Pelletier E."/>
            <person name="Niang G."/>
            <person name="Scheremetjew M."/>
            <person name="Finn R."/>
            <person name="Kale V."/>
            <person name="Holt S."/>
            <person name="Cochrane G."/>
            <person name="Meng A."/>
            <person name="Brown T."/>
            <person name="Cohen L."/>
        </authorList>
    </citation>
    <scope>NUCLEOTIDE SEQUENCE</scope>
    <source>
        <strain evidence="4">CCAP 1951/1</strain>
    </source>
</reference>
<dbReference type="AlphaFoldDB" id="A0A7S1QL66"/>
<dbReference type="Gene3D" id="3.30.450.20">
    <property type="entry name" value="PAS domain"/>
    <property type="match status" value="1"/>
</dbReference>
<gene>
    <name evidence="4" type="ORF">NDES1114_LOCUS28249</name>
</gene>
<dbReference type="GO" id="GO:0005891">
    <property type="term" value="C:voltage-gated calcium channel complex"/>
    <property type="evidence" value="ECO:0007669"/>
    <property type="project" value="TreeGrafter"/>
</dbReference>
<evidence type="ECO:0000313" key="4">
    <source>
        <dbReference type="EMBL" id="CAD9142131.1"/>
    </source>
</evidence>
<dbReference type="InterPro" id="IPR036465">
    <property type="entry name" value="vWFA_dom_sf"/>
</dbReference>
<dbReference type="PROSITE" id="PS50234">
    <property type="entry name" value="VWFA"/>
    <property type="match status" value="1"/>
</dbReference>
<dbReference type="Gene3D" id="3.40.50.410">
    <property type="entry name" value="von Willebrand factor, type A domain"/>
    <property type="match status" value="1"/>
</dbReference>
<evidence type="ECO:0000256" key="1">
    <source>
        <dbReference type="SAM" id="MobiDB-lite"/>
    </source>
</evidence>
<organism evidence="4">
    <name type="scientific">Neobodo designis</name>
    <name type="common">Flagellated protozoan</name>
    <name type="synonym">Bodo designis</name>
    <dbReference type="NCBI Taxonomy" id="312471"/>
    <lineage>
        <taxon>Eukaryota</taxon>
        <taxon>Discoba</taxon>
        <taxon>Euglenozoa</taxon>
        <taxon>Kinetoplastea</taxon>
        <taxon>Metakinetoplastina</taxon>
        <taxon>Neobodonida</taxon>
        <taxon>Neobodo</taxon>
    </lineage>
</organism>
<dbReference type="PANTHER" id="PTHR10166">
    <property type="entry name" value="VOLTAGE-DEPENDENT CALCIUM CHANNEL SUBUNIT ALPHA-2/DELTA-RELATED"/>
    <property type="match status" value="1"/>
</dbReference>
<dbReference type="InterPro" id="IPR002035">
    <property type="entry name" value="VWF_A"/>
</dbReference>
<proteinExistence type="predicted"/>
<dbReference type="GO" id="GO:0005245">
    <property type="term" value="F:voltage-gated calcium channel activity"/>
    <property type="evidence" value="ECO:0007669"/>
    <property type="project" value="TreeGrafter"/>
</dbReference>
<name>A0A7S1QL66_NEODS</name>
<sequence>MRSKFTVSAVGSAIAAAITLCVVGAGAQSLSSVISAKEASLSSLASASTAQYQSRCSALSSCSSSPSSCAVPACGNGFSGRFGFDCTSAYGTNAGMCGSSCPGMIRSLNTSVVRFPDGVSSGDGETQAFACSTRRMDENFVSQNGTLRAWQYIGHDSGSIRIYPGNAQERTASRCGDYDARLRPWYTSATSGPKDIVIVIDRSGSMLNDNVPGQPNRGTRMEATVAATQALLGTLTPNDNVGVVTFSTGAEALGGFSALVRATNANVQTLSTAVGSVFADGSTNFNAGFQVAFNLIRSTTEDVNCNKVILFLTDGEAAESESEILANLTTWQAQLSRPAHIFTYSMSSASEDAKPRAIACAHQGVWAKIADGVDPLTKMRSYFQFLASGISSTTVRWTAPYEDAFGLGQMVTASLPVYYTTGGVRALVGVVGADVTMAELQAFGDSASTVLGQLYLRGRTCNVFSLSECQMQYLRQQSSAAAVCAAPTIASCDANNEIVRPSQCSAVSGGLNSALCTGIDATTRVAASGAPLTDAEVTCCACGGSGRGVFGSVLPGQGASPSGDSGSTGNGDEDGDNSTLIIVLICVIGALAIVVVVAVVIGCRRSRSAHRDADDAANDHGHHRVEVTNRRGADANGPYPEAQPVYDGYGREVQPTPGVPMGYPPEHDGHKAGRKNSRRGV</sequence>
<dbReference type="InterPro" id="IPR051173">
    <property type="entry name" value="Ca_channel_alpha-2/delta"/>
</dbReference>
<feature type="region of interest" description="Disordered" evidence="1">
    <location>
        <begin position="609"/>
        <end position="681"/>
    </location>
</feature>
<dbReference type="Pfam" id="PF13519">
    <property type="entry name" value="VWA_2"/>
    <property type="match status" value="1"/>
</dbReference>
<feature type="domain" description="VWFA" evidence="3">
    <location>
        <begin position="195"/>
        <end position="386"/>
    </location>
</feature>
<feature type="transmembrane region" description="Helical" evidence="2">
    <location>
        <begin position="580"/>
        <end position="601"/>
    </location>
</feature>
<evidence type="ECO:0000256" key="2">
    <source>
        <dbReference type="SAM" id="Phobius"/>
    </source>
</evidence>
<dbReference type="SMART" id="SM00327">
    <property type="entry name" value="VWA"/>
    <property type="match status" value="1"/>
</dbReference>
<dbReference type="EMBL" id="HBGF01042167">
    <property type="protein sequence ID" value="CAD9142131.1"/>
    <property type="molecule type" value="Transcribed_RNA"/>
</dbReference>
<dbReference type="PANTHER" id="PTHR10166:SF37">
    <property type="entry name" value="STOLID, ISOFORM H"/>
    <property type="match status" value="1"/>
</dbReference>
<feature type="compositionally biased region" description="Basic residues" evidence="1">
    <location>
        <begin position="672"/>
        <end position="681"/>
    </location>
</feature>
<keyword evidence="2" id="KW-0812">Transmembrane</keyword>
<keyword evidence="2" id="KW-0472">Membrane</keyword>
<keyword evidence="2" id="KW-1133">Transmembrane helix</keyword>